<dbReference type="GO" id="GO:1990077">
    <property type="term" value="C:primosome complex"/>
    <property type="evidence" value="ECO:0007669"/>
    <property type="project" value="UniProtKB-UniRule"/>
</dbReference>
<dbReference type="SMART" id="SM00490">
    <property type="entry name" value="HELICc"/>
    <property type="match status" value="1"/>
</dbReference>
<dbReference type="GO" id="GO:0043138">
    <property type="term" value="F:3'-5' DNA helicase activity"/>
    <property type="evidence" value="ECO:0007669"/>
    <property type="project" value="UniProtKB-EC"/>
</dbReference>
<feature type="domain" description="Helicase ATP-binding" evidence="13">
    <location>
        <begin position="140"/>
        <end position="307"/>
    </location>
</feature>
<evidence type="ECO:0000256" key="6">
    <source>
        <dbReference type="ARBA" id="ARBA00022806"/>
    </source>
</evidence>
<keyword evidence="4 12" id="KW-0547">Nucleotide-binding</keyword>
<dbReference type="GO" id="GO:0006269">
    <property type="term" value="P:DNA replication, synthesis of primer"/>
    <property type="evidence" value="ECO:0007669"/>
    <property type="project" value="UniProtKB-KW"/>
</dbReference>
<keyword evidence="6 12" id="KW-0347">Helicase</keyword>
<feature type="binding site" evidence="12">
    <location>
        <position position="393"/>
    </location>
    <ligand>
        <name>Zn(2+)</name>
        <dbReference type="ChEBI" id="CHEBI:29105"/>
        <label>2</label>
    </ligand>
</feature>
<keyword evidence="3 12" id="KW-0479">Metal-binding</keyword>
<dbReference type="HAMAP" id="MF_00983">
    <property type="entry name" value="PriA"/>
    <property type="match status" value="1"/>
</dbReference>
<feature type="binding site" evidence="12">
    <location>
        <position position="375"/>
    </location>
    <ligand>
        <name>Zn(2+)</name>
        <dbReference type="ChEBI" id="CHEBI:29105"/>
        <label>2</label>
    </ligand>
</feature>
<comment type="function">
    <text evidence="12">Initiates the restart of stalled replication forks, which reloads the replicative helicase on sites other than the origin of replication. Recognizes and binds to abandoned replication forks and remodels them to uncover a helicase loading site. Promotes assembly of the primosome at these replication forks.</text>
</comment>
<keyword evidence="7 12" id="KW-0862">Zinc</keyword>
<evidence type="ECO:0000256" key="8">
    <source>
        <dbReference type="ARBA" id="ARBA00022840"/>
    </source>
</evidence>
<dbReference type="NCBIfam" id="TIGR00595">
    <property type="entry name" value="priA"/>
    <property type="match status" value="1"/>
</dbReference>
<dbReference type="Pfam" id="PF18319">
    <property type="entry name" value="Zn_ribbon_PriA"/>
    <property type="match status" value="1"/>
</dbReference>
<feature type="binding site" evidence="12">
    <location>
        <position position="396"/>
    </location>
    <ligand>
        <name>Zn(2+)</name>
        <dbReference type="ChEBI" id="CHEBI:29105"/>
        <label>2</label>
    </ligand>
</feature>
<dbReference type="Proteomes" id="UP000515733">
    <property type="component" value="Chromosome"/>
</dbReference>
<dbReference type="PROSITE" id="PS51192">
    <property type="entry name" value="HELICASE_ATP_BIND_1"/>
    <property type="match status" value="1"/>
</dbReference>
<dbReference type="InterPro" id="IPR042115">
    <property type="entry name" value="PriA_3primeBD_sf"/>
</dbReference>
<dbReference type="InterPro" id="IPR040498">
    <property type="entry name" value="PriA_CRR"/>
</dbReference>
<dbReference type="CDD" id="cd18804">
    <property type="entry name" value="SF2_C_priA"/>
    <property type="match status" value="1"/>
</dbReference>
<dbReference type="Pfam" id="PF17764">
    <property type="entry name" value="PriA_3primeBD"/>
    <property type="match status" value="1"/>
</dbReference>
<evidence type="ECO:0000256" key="7">
    <source>
        <dbReference type="ARBA" id="ARBA00022833"/>
    </source>
</evidence>
<dbReference type="GO" id="GO:0003677">
    <property type="term" value="F:DNA binding"/>
    <property type="evidence" value="ECO:0007669"/>
    <property type="project" value="UniProtKB-UniRule"/>
</dbReference>
<dbReference type="EMBL" id="LR778301">
    <property type="protein sequence ID" value="CAB1370776.1"/>
    <property type="molecule type" value="Genomic_DNA"/>
</dbReference>
<feature type="binding site" evidence="12">
    <location>
        <position position="369"/>
    </location>
    <ligand>
        <name>Zn(2+)</name>
        <dbReference type="ChEBI" id="CHEBI:29105"/>
        <label>1</label>
    </ligand>
</feature>
<comment type="similarity">
    <text evidence="12">Belongs to the helicase family. PriA subfamily.</text>
</comment>
<organism evidence="14 15">
    <name type="scientific">Denitratisoma oestradiolicum</name>
    <dbReference type="NCBI Taxonomy" id="311182"/>
    <lineage>
        <taxon>Bacteria</taxon>
        <taxon>Pseudomonadati</taxon>
        <taxon>Pseudomonadota</taxon>
        <taxon>Betaproteobacteria</taxon>
        <taxon>Nitrosomonadales</taxon>
        <taxon>Sterolibacteriaceae</taxon>
        <taxon>Denitratisoma</taxon>
    </lineage>
</organism>
<dbReference type="NCBIfam" id="NF004067">
    <property type="entry name" value="PRK05580.1-4"/>
    <property type="match status" value="1"/>
</dbReference>
<dbReference type="RefSeq" id="WP_145769501.1">
    <property type="nucleotide sequence ID" value="NZ_LR778301.1"/>
</dbReference>
<keyword evidence="10 12" id="KW-0413">Isomerase</keyword>
<dbReference type="InterPro" id="IPR041236">
    <property type="entry name" value="PriA_C"/>
</dbReference>
<accession>A0A6S6YDR1</accession>
<dbReference type="GO" id="GO:0008270">
    <property type="term" value="F:zinc ion binding"/>
    <property type="evidence" value="ECO:0007669"/>
    <property type="project" value="UniProtKB-UniRule"/>
</dbReference>
<dbReference type="Gene3D" id="3.40.1440.60">
    <property type="entry name" value="PriA, 3(prime) DNA-binding domain"/>
    <property type="match status" value="1"/>
</dbReference>
<keyword evidence="5 12" id="KW-0378">Hydrolase</keyword>
<comment type="catalytic activity">
    <reaction evidence="12">
        <text>Couples ATP hydrolysis with the unwinding of duplex DNA by translocating in the 3'-5' direction.</text>
        <dbReference type="EC" id="5.6.2.4"/>
    </reaction>
</comment>
<evidence type="ECO:0000256" key="1">
    <source>
        <dbReference type="ARBA" id="ARBA00022515"/>
    </source>
</evidence>
<dbReference type="FunFam" id="3.40.50.300:FF:000489">
    <property type="entry name" value="Primosome assembly protein PriA"/>
    <property type="match status" value="1"/>
</dbReference>
<evidence type="ECO:0000256" key="4">
    <source>
        <dbReference type="ARBA" id="ARBA00022741"/>
    </source>
</evidence>
<dbReference type="PANTHER" id="PTHR30580">
    <property type="entry name" value="PRIMOSOMAL PROTEIN N"/>
    <property type="match status" value="1"/>
</dbReference>
<comment type="subunit">
    <text evidence="12">Component of the replication restart primosome.</text>
</comment>
<dbReference type="Pfam" id="PF18074">
    <property type="entry name" value="PriA_C"/>
    <property type="match status" value="1"/>
</dbReference>
<gene>
    <name evidence="12 14" type="primary">priA</name>
    <name evidence="14" type="ORF">DENOEST_3622</name>
</gene>
<evidence type="ECO:0000256" key="2">
    <source>
        <dbReference type="ARBA" id="ARBA00022705"/>
    </source>
</evidence>
<dbReference type="InterPro" id="IPR014001">
    <property type="entry name" value="Helicase_ATP-bd"/>
</dbReference>
<dbReference type="Gene3D" id="3.40.50.300">
    <property type="entry name" value="P-loop containing nucleotide triphosphate hydrolases"/>
    <property type="match status" value="2"/>
</dbReference>
<feature type="binding site" evidence="12">
    <location>
        <position position="406"/>
    </location>
    <ligand>
        <name>Zn(2+)</name>
        <dbReference type="ChEBI" id="CHEBI:29105"/>
        <label>1</label>
    </ligand>
</feature>
<dbReference type="InterPro" id="IPR011545">
    <property type="entry name" value="DEAD/DEAH_box_helicase_dom"/>
</dbReference>
<keyword evidence="8 12" id="KW-0067">ATP-binding</keyword>
<dbReference type="GO" id="GO:0006270">
    <property type="term" value="P:DNA replication initiation"/>
    <property type="evidence" value="ECO:0007669"/>
    <property type="project" value="TreeGrafter"/>
</dbReference>
<dbReference type="GO" id="GO:0006302">
    <property type="term" value="P:double-strand break repair"/>
    <property type="evidence" value="ECO:0007669"/>
    <property type="project" value="InterPro"/>
</dbReference>
<evidence type="ECO:0000313" key="15">
    <source>
        <dbReference type="Proteomes" id="UP000515733"/>
    </source>
</evidence>
<dbReference type="SUPFAM" id="SSF52540">
    <property type="entry name" value="P-loop containing nucleoside triphosphate hydrolases"/>
    <property type="match status" value="1"/>
</dbReference>
<sequence length="660" mass="72913">MSIVRVALDVPLPRLFDYRAEDPAGDWVGRLVRVPFGSGEKLGLILQVLDQSDQPPEKLRPIHSLLTELPPLPADWIALCEFCARYYQHPLGEVSSFALPPLLRRGKLPKRRLARPQPGRGDQEASPPLTTEQQVALMAIGQTRGFEAFLLHGVTGSGKTEVYLRAIEAVLAQGCQALMLVPEIALTPQLEGRVAARFPDAHIVSAHSGVADAARARGFLEAFEGQADIVLGTRLSVFMPLPRLGLIVVDEEHDASFKQQDGLRYSARDVAIFRAKQRDVPILLGSATPSLETFHHARTGRYRLLTLTLRAVAAAMPDVRIVDTRREKLQDGMSQALIAALELRLARGEQSLIFLNRRGYAPVLACTACGWISHCRRCAANLVVHLADRRLRCHHCGLETGIPQACPDCGNLDIHPFGRGTQRLEVALQERFPEARVLRVDRDSASSPKKWQALLAQIHAGEADILVGTQMLAKGHDFPKLTLVGVVGADAALFAADFRAPERLFAQLMQVGGRSGRALLPGEVLIQSEYPDHPLYQALADHDYSRFASQQLHEREQAGFPPFAHQALLRAEAPSVDQSLAFLAAARVEALKLAGEAVMLYDPVPMRMVRRMSLERAQLLVESASRPALQAFLATWSQLLYELKTPRELRWHLDVDPQEL</sequence>
<evidence type="ECO:0000256" key="12">
    <source>
        <dbReference type="HAMAP-Rule" id="MF_00983"/>
    </source>
</evidence>
<dbReference type="InterPro" id="IPR005259">
    <property type="entry name" value="PriA"/>
</dbReference>
<name>A0A6S6YDR1_9PROT</name>
<dbReference type="GO" id="GO:0005524">
    <property type="term" value="F:ATP binding"/>
    <property type="evidence" value="ECO:0007669"/>
    <property type="project" value="UniProtKB-UniRule"/>
</dbReference>
<dbReference type="SMART" id="SM00487">
    <property type="entry name" value="DEXDc"/>
    <property type="match status" value="1"/>
</dbReference>
<dbReference type="GO" id="GO:0006310">
    <property type="term" value="P:DNA recombination"/>
    <property type="evidence" value="ECO:0007669"/>
    <property type="project" value="InterPro"/>
</dbReference>
<feature type="binding site" evidence="12">
    <location>
        <position position="378"/>
    </location>
    <ligand>
        <name>Zn(2+)</name>
        <dbReference type="ChEBI" id="CHEBI:29105"/>
        <label>2</label>
    </ligand>
</feature>
<evidence type="ECO:0000256" key="3">
    <source>
        <dbReference type="ARBA" id="ARBA00022723"/>
    </source>
</evidence>
<dbReference type="KEGG" id="doe:DENOEST_3622"/>
<dbReference type="InterPro" id="IPR001650">
    <property type="entry name" value="Helicase_C-like"/>
</dbReference>
<dbReference type="AlphaFoldDB" id="A0A6S6YDR1"/>
<dbReference type="GO" id="GO:0016787">
    <property type="term" value="F:hydrolase activity"/>
    <property type="evidence" value="ECO:0007669"/>
    <property type="project" value="UniProtKB-KW"/>
</dbReference>
<dbReference type="InterPro" id="IPR027417">
    <property type="entry name" value="P-loop_NTPase"/>
</dbReference>
<evidence type="ECO:0000313" key="14">
    <source>
        <dbReference type="EMBL" id="CAB1370776.1"/>
    </source>
</evidence>
<keyword evidence="15" id="KW-1185">Reference proteome</keyword>
<dbReference type="CDD" id="cd17929">
    <property type="entry name" value="DEXHc_priA"/>
    <property type="match status" value="1"/>
</dbReference>
<evidence type="ECO:0000259" key="13">
    <source>
        <dbReference type="PROSITE" id="PS51192"/>
    </source>
</evidence>
<proteinExistence type="inferred from homology"/>
<feature type="binding site" evidence="12">
    <location>
        <position position="409"/>
    </location>
    <ligand>
        <name>Zn(2+)</name>
        <dbReference type="ChEBI" id="CHEBI:29105"/>
        <label>1</label>
    </ligand>
</feature>
<protein>
    <recommendedName>
        <fullName evidence="12">Replication restart protein PriA</fullName>
    </recommendedName>
    <alternativeName>
        <fullName evidence="12">ATP-dependent DNA helicase PriA</fullName>
        <ecNumber evidence="12">5.6.2.4</ecNumber>
    </alternativeName>
    <alternativeName>
        <fullName evidence="12">DNA 3'-5' helicase PriA</fullName>
    </alternativeName>
</protein>
<dbReference type="EC" id="5.6.2.4" evidence="12"/>
<dbReference type="Pfam" id="PF00270">
    <property type="entry name" value="DEAD"/>
    <property type="match status" value="1"/>
</dbReference>
<evidence type="ECO:0000256" key="9">
    <source>
        <dbReference type="ARBA" id="ARBA00023125"/>
    </source>
</evidence>
<dbReference type="InterPro" id="IPR041222">
    <property type="entry name" value="PriA_3primeBD"/>
</dbReference>
<reference evidence="14 15" key="1">
    <citation type="submission" date="2020-03" db="EMBL/GenBank/DDBJ databases">
        <authorList>
            <consortium name="Genoscope - CEA"/>
            <person name="William W."/>
        </authorList>
    </citation>
    <scope>NUCLEOTIDE SEQUENCE [LARGE SCALE GENOMIC DNA]</scope>
    <source>
        <strain evidence="15">DSM 16959</strain>
    </source>
</reference>
<keyword evidence="9 12" id="KW-0238">DNA-binding</keyword>
<comment type="cofactor">
    <cofactor evidence="12">
        <name>Zn(2+)</name>
        <dbReference type="ChEBI" id="CHEBI:29105"/>
    </cofactor>
    <text evidence="12">Binds 2 zinc ions per subunit.</text>
</comment>
<evidence type="ECO:0000256" key="11">
    <source>
        <dbReference type="ARBA" id="ARBA00048988"/>
    </source>
</evidence>
<comment type="catalytic activity">
    <reaction evidence="11 12">
        <text>ATP + H2O = ADP + phosphate + H(+)</text>
        <dbReference type="Rhea" id="RHEA:13065"/>
        <dbReference type="ChEBI" id="CHEBI:15377"/>
        <dbReference type="ChEBI" id="CHEBI:15378"/>
        <dbReference type="ChEBI" id="CHEBI:30616"/>
        <dbReference type="ChEBI" id="CHEBI:43474"/>
        <dbReference type="ChEBI" id="CHEBI:456216"/>
        <dbReference type="EC" id="5.6.2.4"/>
    </reaction>
</comment>
<keyword evidence="1 12" id="KW-0639">Primosome</keyword>
<dbReference type="OrthoDB" id="9759544at2"/>
<evidence type="ECO:0000256" key="5">
    <source>
        <dbReference type="ARBA" id="ARBA00022801"/>
    </source>
</evidence>
<dbReference type="PANTHER" id="PTHR30580:SF0">
    <property type="entry name" value="PRIMOSOMAL PROTEIN N"/>
    <property type="match status" value="1"/>
</dbReference>
<evidence type="ECO:0000256" key="10">
    <source>
        <dbReference type="ARBA" id="ARBA00023235"/>
    </source>
</evidence>
<keyword evidence="2 12" id="KW-0235">DNA replication</keyword>
<feature type="binding site" evidence="12">
    <location>
        <position position="366"/>
    </location>
    <ligand>
        <name>Zn(2+)</name>
        <dbReference type="ChEBI" id="CHEBI:29105"/>
        <label>1</label>
    </ligand>
</feature>